<evidence type="ECO:0000256" key="1">
    <source>
        <dbReference type="ARBA" id="ARBA00010333"/>
    </source>
</evidence>
<dbReference type="PANTHER" id="PTHR35936:SF25">
    <property type="entry name" value="ABC TRANSPORTER SUBSTRATE-BINDING PROTEIN"/>
    <property type="match status" value="1"/>
</dbReference>
<dbReference type="Gene3D" id="3.40.190.10">
    <property type="entry name" value="Periplasmic binding protein-like II"/>
    <property type="match status" value="2"/>
</dbReference>
<dbReference type="EMBL" id="CP050313">
    <property type="protein sequence ID" value="QIR14659.1"/>
    <property type="molecule type" value="Genomic_DNA"/>
</dbReference>
<evidence type="ECO:0000256" key="2">
    <source>
        <dbReference type="ARBA" id="ARBA00022729"/>
    </source>
</evidence>
<evidence type="ECO:0000313" key="4">
    <source>
        <dbReference type="EMBL" id="QIR14659.1"/>
    </source>
</evidence>
<gene>
    <name evidence="4" type="ORF">HBH39_09320</name>
</gene>
<sequence>MLSMPLILVAADSAPTAYMDNGQVKGILVDIVTEAFKRAGYTVNIQLKPWARCLNEVQNGTVDGIFSVFKLPERDAYLTYTDSPIISQVESFFVRADSTITFDGDLTKFEDVEIGVIRNTSYGSSIDEMINNKIWKQVTKTNNIDSLVAMLVGERFDLVPSYHHVFLHAAKRLGVSDKIKELTPIVYELPSYLAFSNKRDYSAIVVDFDKALAQMKSDGTFDAIYDKYL</sequence>
<organism evidence="4 5">
    <name type="scientific">Shewanella aestuarii</name>
    <dbReference type="NCBI Taxonomy" id="1028752"/>
    <lineage>
        <taxon>Bacteria</taxon>
        <taxon>Pseudomonadati</taxon>
        <taxon>Pseudomonadota</taxon>
        <taxon>Gammaproteobacteria</taxon>
        <taxon>Alteromonadales</taxon>
        <taxon>Shewanellaceae</taxon>
        <taxon>Shewanella</taxon>
    </lineage>
</organism>
<reference evidence="4 5" key="1">
    <citation type="submission" date="2020-03" db="EMBL/GenBank/DDBJ databases">
        <title>Complete genome sequence of Shewanella sp.</title>
        <authorList>
            <person name="Kim Y.-S."/>
            <person name="Kim S.-J."/>
            <person name="Jung H.-K."/>
            <person name="Kim K.-H."/>
        </authorList>
    </citation>
    <scope>NUCLEOTIDE SEQUENCE [LARGE SCALE GENOMIC DNA]</scope>
    <source>
        <strain evidence="4 5">PN3F2</strain>
    </source>
</reference>
<keyword evidence="2" id="KW-0732">Signal</keyword>
<dbReference type="SMART" id="SM00062">
    <property type="entry name" value="PBPb"/>
    <property type="match status" value="1"/>
</dbReference>
<dbReference type="Pfam" id="PF00497">
    <property type="entry name" value="SBP_bac_3"/>
    <property type="match status" value="1"/>
</dbReference>
<dbReference type="Proteomes" id="UP000502608">
    <property type="component" value="Chromosome"/>
</dbReference>
<dbReference type="InterPro" id="IPR001638">
    <property type="entry name" value="Solute-binding_3/MltF_N"/>
</dbReference>
<feature type="domain" description="Solute-binding protein family 3/N-terminal" evidence="3">
    <location>
        <begin position="6"/>
        <end position="229"/>
    </location>
</feature>
<dbReference type="PANTHER" id="PTHR35936">
    <property type="entry name" value="MEMBRANE-BOUND LYTIC MUREIN TRANSGLYCOSYLASE F"/>
    <property type="match status" value="1"/>
</dbReference>
<evidence type="ECO:0000259" key="3">
    <source>
        <dbReference type="SMART" id="SM00062"/>
    </source>
</evidence>
<keyword evidence="5" id="KW-1185">Reference proteome</keyword>
<accession>A0A6G9QLB9</accession>
<dbReference type="AlphaFoldDB" id="A0A6G9QLB9"/>
<protein>
    <submittedName>
        <fullName evidence="4">Transporter substrate-binding domain-containing protein</fullName>
    </submittedName>
</protein>
<dbReference type="SUPFAM" id="SSF53850">
    <property type="entry name" value="Periplasmic binding protein-like II"/>
    <property type="match status" value="1"/>
</dbReference>
<evidence type="ECO:0000313" key="5">
    <source>
        <dbReference type="Proteomes" id="UP000502608"/>
    </source>
</evidence>
<dbReference type="KEGG" id="saes:HBH39_09320"/>
<name>A0A6G9QLB9_9GAMM</name>
<comment type="similarity">
    <text evidence="1">Belongs to the bacterial solute-binding protein 3 family.</text>
</comment>
<proteinExistence type="inferred from homology"/>